<protein>
    <recommendedName>
        <fullName evidence="6">7,8-dihydroneopterin aldolase</fullName>
        <ecNumber evidence="6">4.1.2.25</ecNumber>
    </recommendedName>
</protein>
<dbReference type="CDD" id="cd00534">
    <property type="entry name" value="DHNA_DHNTPE"/>
    <property type="match status" value="1"/>
</dbReference>
<evidence type="ECO:0000313" key="9">
    <source>
        <dbReference type="Proteomes" id="UP000282515"/>
    </source>
</evidence>
<dbReference type="SMART" id="SM00905">
    <property type="entry name" value="FolB"/>
    <property type="match status" value="1"/>
</dbReference>
<dbReference type="SUPFAM" id="SSF55620">
    <property type="entry name" value="Tetrahydrobiopterin biosynthesis enzymes-like"/>
    <property type="match status" value="1"/>
</dbReference>
<dbReference type="RefSeq" id="WP_121795234.1">
    <property type="nucleotide sequence ID" value="NZ_RDBF01000012.1"/>
</dbReference>
<evidence type="ECO:0000256" key="2">
    <source>
        <dbReference type="ARBA" id="ARBA00005013"/>
    </source>
</evidence>
<evidence type="ECO:0000256" key="6">
    <source>
        <dbReference type="RuleBase" id="RU362079"/>
    </source>
</evidence>
<dbReference type="Gene3D" id="3.30.1130.10">
    <property type="match status" value="1"/>
</dbReference>
<dbReference type="GO" id="GO:0046654">
    <property type="term" value="P:tetrahydrofolate biosynthetic process"/>
    <property type="evidence" value="ECO:0007669"/>
    <property type="project" value="UniProtKB-UniRule"/>
</dbReference>
<evidence type="ECO:0000313" key="8">
    <source>
        <dbReference type="EMBL" id="RLV54958.1"/>
    </source>
</evidence>
<dbReference type="Pfam" id="PF02152">
    <property type="entry name" value="FolB"/>
    <property type="match status" value="1"/>
</dbReference>
<sequence length="124" mass="13748">MAADSLDRIRLEGLAAHGHHGLFEHERRDGQRFVVDVELALPLERAARKGDLAATVDYGVLAERIHEVITGDPVDLIETLALRIVNVCLEHEAVRWASVTVHKPEAPIRVAFSDVAVTIERSKE</sequence>
<dbReference type="PANTHER" id="PTHR42844">
    <property type="entry name" value="DIHYDRONEOPTERIN ALDOLASE 1-RELATED"/>
    <property type="match status" value="1"/>
</dbReference>
<comment type="pathway">
    <text evidence="2 6">Cofactor biosynthesis; tetrahydrofolate biosynthesis; 2-amino-4-hydroxy-6-hydroxymethyl-7,8-dihydropteridine diphosphate from 7,8-dihydroneopterin triphosphate: step 3/4.</text>
</comment>
<dbReference type="EC" id="4.1.2.25" evidence="6"/>
<dbReference type="GO" id="GO:0005737">
    <property type="term" value="C:cytoplasm"/>
    <property type="evidence" value="ECO:0007669"/>
    <property type="project" value="TreeGrafter"/>
</dbReference>
<dbReference type="AlphaFoldDB" id="A0A3L8PK33"/>
<reference evidence="8 9" key="1">
    <citation type="submission" date="2018-10" db="EMBL/GenBank/DDBJ databases">
        <title>Aeromicrobium sp. 9W16Y-2 whole genome shotgun sequence.</title>
        <authorList>
            <person name="Li F."/>
        </authorList>
    </citation>
    <scope>NUCLEOTIDE SEQUENCE [LARGE SCALE GENOMIC DNA]</scope>
    <source>
        <strain evidence="8 9">9W16Y-2</strain>
    </source>
</reference>
<dbReference type="InterPro" id="IPR006157">
    <property type="entry name" value="FolB_dom"/>
</dbReference>
<dbReference type="PANTHER" id="PTHR42844:SF1">
    <property type="entry name" value="DIHYDRONEOPTERIN ALDOLASE 1-RELATED"/>
    <property type="match status" value="1"/>
</dbReference>
<proteinExistence type="inferred from homology"/>
<name>A0A3L8PK33_9ACTN</name>
<dbReference type="GO" id="GO:0004150">
    <property type="term" value="F:dihydroneopterin aldolase activity"/>
    <property type="evidence" value="ECO:0007669"/>
    <property type="project" value="UniProtKB-UniRule"/>
</dbReference>
<dbReference type="NCBIfam" id="TIGR00525">
    <property type="entry name" value="folB"/>
    <property type="match status" value="1"/>
</dbReference>
<comment type="caution">
    <text evidence="8">The sequence shown here is derived from an EMBL/GenBank/DDBJ whole genome shotgun (WGS) entry which is preliminary data.</text>
</comment>
<evidence type="ECO:0000256" key="5">
    <source>
        <dbReference type="ARBA" id="ARBA00023239"/>
    </source>
</evidence>
<dbReference type="InterPro" id="IPR043133">
    <property type="entry name" value="GTP-CH-I_C/QueF"/>
</dbReference>
<evidence type="ECO:0000259" key="7">
    <source>
        <dbReference type="SMART" id="SM00905"/>
    </source>
</evidence>
<feature type="domain" description="Dihydroneopterin aldolase/epimerase" evidence="7">
    <location>
        <begin position="9"/>
        <end position="121"/>
    </location>
</feature>
<dbReference type="FunFam" id="3.30.1130.10:FF:000003">
    <property type="entry name" value="7,8-dihydroneopterin aldolase"/>
    <property type="match status" value="1"/>
</dbReference>
<evidence type="ECO:0000256" key="1">
    <source>
        <dbReference type="ARBA" id="ARBA00001353"/>
    </source>
</evidence>
<evidence type="ECO:0000256" key="4">
    <source>
        <dbReference type="ARBA" id="ARBA00022909"/>
    </source>
</evidence>
<comment type="similarity">
    <text evidence="3 6">Belongs to the DHNA family.</text>
</comment>
<dbReference type="GO" id="GO:0046656">
    <property type="term" value="P:folic acid biosynthetic process"/>
    <property type="evidence" value="ECO:0007669"/>
    <property type="project" value="UniProtKB-UniRule"/>
</dbReference>
<keyword evidence="5 6" id="KW-0456">Lyase</keyword>
<dbReference type="InterPro" id="IPR006156">
    <property type="entry name" value="Dihydroneopterin_aldolase"/>
</dbReference>
<dbReference type="NCBIfam" id="TIGR00526">
    <property type="entry name" value="folB_dom"/>
    <property type="match status" value="1"/>
</dbReference>
<dbReference type="UniPathway" id="UPA00077">
    <property type="reaction ID" value="UER00154"/>
</dbReference>
<keyword evidence="9" id="KW-1185">Reference proteome</keyword>
<accession>A0A3L8PK33</accession>
<dbReference type="Proteomes" id="UP000282515">
    <property type="component" value="Unassembled WGS sequence"/>
</dbReference>
<keyword evidence="4 6" id="KW-0289">Folate biosynthesis</keyword>
<dbReference type="OrthoDB" id="3212934at2"/>
<dbReference type="EMBL" id="RDBF01000012">
    <property type="protein sequence ID" value="RLV54958.1"/>
    <property type="molecule type" value="Genomic_DNA"/>
</dbReference>
<evidence type="ECO:0000256" key="3">
    <source>
        <dbReference type="ARBA" id="ARBA00005708"/>
    </source>
</evidence>
<comment type="catalytic activity">
    <reaction evidence="1 6">
        <text>7,8-dihydroneopterin = 6-hydroxymethyl-7,8-dihydropterin + glycolaldehyde</text>
        <dbReference type="Rhea" id="RHEA:10540"/>
        <dbReference type="ChEBI" id="CHEBI:17001"/>
        <dbReference type="ChEBI" id="CHEBI:17071"/>
        <dbReference type="ChEBI" id="CHEBI:44841"/>
        <dbReference type="EC" id="4.1.2.25"/>
    </reaction>
</comment>
<comment type="function">
    <text evidence="6">Catalyzes the conversion of 7,8-dihydroneopterin to 6-hydroxymethyl-7,8-dihydropterin.</text>
</comment>
<organism evidence="8 9">
    <name type="scientific">Aeromicrobium phragmitis</name>
    <dbReference type="NCBI Taxonomy" id="2478914"/>
    <lineage>
        <taxon>Bacteria</taxon>
        <taxon>Bacillati</taxon>
        <taxon>Actinomycetota</taxon>
        <taxon>Actinomycetes</taxon>
        <taxon>Propionibacteriales</taxon>
        <taxon>Nocardioidaceae</taxon>
        <taxon>Aeromicrobium</taxon>
    </lineage>
</organism>
<gene>
    <name evidence="8" type="primary">folB</name>
    <name evidence="8" type="ORF">D9V41_14165</name>
</gene>